<accession>A0A1R2CB12</accession>
<evidence type="ECO:0000313" key="2">
    <source>
        <dbReference type="EMBL" id="OMJ86187.1"/>
    </source>
</evidence>
<dbReference type="AlphaFoldDB" id="A0A1R2CB12"/>
<name>A0A1R2CB12_9CILI</name>
<organism evidence="2 3">
    <name type="scientific">Stentor coeruleus</name>
    <dbReference type="NCBI Taxonomy" id="5963"/>
    <lineage>
        <taxon>Eukaryota</taxon>
        <taxon>Sar</taxon>
        <taxon>Alveolata</taxon>
        <taxon>Ciliophora</taxon>
        <taxon>Postciliodesmatophora</taxon>
        <taxon>Heterotrichea</taxon>
        <taxon>Heterotrichida</taxon>
        <taxon>Stentoridae</taxon>
        <taxon>Stentor</taxon>
    </lineage>
</organism>
<gene>
    <name evidence="2" type="ORF">SteCoe_12322</name>
</gene>
<comment type="caution">
    <text evidence="2">The sequence shown here is derived from an EMBL/GenBank/DDBJ whole genome shotgun (WGS) entry which is preliminary data.</text>
</comment>
<evidence type="ECO:0000313" key="3">
    <source>
        <dbReference type="Proteomes" id="UP000187209"/>
    </source>
</evidence>
<dbReference type="EMBL" id="MPUH01000213">
    <property type="protein sequence ID" value="OMJ86187.1"/>
    <property type="molecule type" value="Genomic_DNA"/>
</dbReference>
<reference evidence="2 3" key="1">
    <citation type="submission" date="2016-11" db="EMBL/GenBank/DDBJ databases">
        <title>The macronuclear genome of Stentor coeruleus: a giant cell with tiny introns.</title>
        <authorList>
            <person name="Slabodnick M."/>
            <person name="Ruby J.G."/>
            <person name="Reiff S.B."/>
            <person name="Swart E.C."/>
            <person name="Gosai S."/>
            <person name="Prabakaran S."/>
            <person name="Witkowska E."/>
            <person name="Larue G.E."/>
            <person name="Fisher S."/>
            <person name="Freeman R.M."/>
            <person name="Gunawardena J."/>
            <person name="Chu W."/>
            <person name="Stover N.A."/>
            <person name="Gregory B.D."/>
            <person name="Nowacki M."/>
            <person name="Derisi J."/>
            <person name="Roy S.W."/>
            <person name="Marshall W.F."/>
            <person name="Sood P."/>
        </authorList>
    </citation>
    <scope>NUCLEOTIDE SEQUENCE [LARGE SCALE GENOMIC DNA]</scope>
    <source>
        <strain evidence="2">WM001</strain>
    </source>
</reference>
<feature type="compositionally biased region" description="Basic and acidic residues" evidence="1">
    <location>
        <begin position="35"/>
        <end position="59"/>
    </location>
</feature>
<evidence type="ECO:0000256" key="1">
    <source>
        <dbReference type="SAM" id="MobiDB-lite"/>
    </source>
</evidence>
<proteinExistence type="predicted"/>
<keyword evidence="3" id="KW-1185">Reference proteome</keyword>
<dbReference type="Proteomes" id="UP000187209">
    <property type="component" value="Unassembled WGS sequence"/>
</dbReference>
<protein>
    <submittedName>
        <fullName evidence="2">Uncharacterized protein</fullName>
    </submittedName>
</protein>
<feature type="region of interest" description="Disordered" evidence="1">
    <location>
        <begin position="1"/>
        <end position="81"/>
    </location>
</feature>
<sequence>MTEKKPETRSSNGLNLQREINKKLFSEAQKTAPSRNDRDPITQAGIHDRDSELPSDTKPRGPARGEYSEKGQGSFRFEPPSNVFVSPIGLNKRAECAPVNRNPITQDHPSLATLNPTRDREKYSKVRDSTLFNSSSETVLHKTRSNQYYDKMQSNIFEKQPPPEPTRPQLKQVQTKTSEISSMLSYNDGTRPEAIANKPTANRIQNEALAQKKQLNDYAKVYNARRNQSAITFI</sequence>